<dbReference type="Proteomes" id="UP000318717">
    <property type="component" value="Unassembled WGS sequence"/>
</dbReference>
<accession>A0A4Y3HV67</accession>
<sequence length="79" mass="9103">MTTVASKRFTWLRHKYPDINDNTGQSYAISQKIDTYLAEPGEDPLPFQSVTQLNQEYEFSKAVMCLTKIQFIAIEEAIQ</sequence>
<proteinExistence type="predicted"/>
<name>A0A4Y3HV67_9VIBR</name>
<evidence type="ECO:0000313" key="1">
    <source>
        <dbReference type="EMBL" id="GEA50986.1"/>
    </source>
</evidence>
<protein>
    <submittedName>
        <fullName evidence="1">Uncharacterized protein</fullName>
    </submittedName>
</protein>
<dbReference type="AlphaFoldDB" id="A0A4Y3HV67"/>
<organism evidence="1 2">
    <name type="scientific">Vibrio inusitatus NBRC 102082</name>
    <dbReference type="NCBI Taxonomy" id="1219070"/>
    <lineage>
        <taxon>Bacteria</taxon>
        <taxon>Pseudomonadati</taxon>
        <taxon>Pseudomonadota</taxon>
        <taxon>Gammaproteobacteria</taxon>
        <taxon>Vibrionales</taxon>
        <taxon>Vibrionaceae</taxon>
        <taxon>Vibrio</taxon>
    </lineage>
</organism>
<keyword evidence="2" id="KW-1185">Reference proteome</keyword>
<evidence type="ECO:0000313" key="2">
    <source>
        <dbReference type="Proteomes" id="UP000318717"/>
    </source>
</evidence>
<dbReference type="EMBL" id="BJLF01000007">
    <property type="protein sequence ID" value="GEA50986.1"/>
    <property type="molecule type" value="Genomic_DNA"/>
</dbReference>
<reference evidence="1 2" key="1">
    <citation type="submission" date="2019-06" db="EMBL/GenBank/DDBJ databases">
        <title>Whole genome shotgun sequence of Vibrio inusitatus NBRC 102082.</title>
        <authorList>
            <person name="Hosoyama A."/>
            <person name="Uohara A."/>
            <person name="Ohji S."/>
            <person name="Ichikawa N."/>
        </authorList>
    </citation>
    <scope>NUCLEOTIDE SEQUENCE [LARGE SCALE GENOMIC DNA]</scope>
    <source>
        <strain evidence="1 2">NBRC 102082</strain>
    </source>
</reference>
<gene>
    <name evidence="1" type="ORF">VIN01S_17900</name>
</gene>
<comment type="caution">
    <text evidence="1">The sequence shown here is derived from an EMBL/GenBank/DDBJ whole genome shotgun (WGS) entry which is preliminary data.</text>
</comment>